<evidence type="ECO:0000256" key="7">
    <source>
        <dbReference type="PROSITE-ProRule" id="PRU10141"/>
    </source>
</evidence>
<dbReference type="Pfam" id="PF00069">
    <property type="entry name" value="Pkinase"/>
    <property type="match status" value="1"/>
</dbReference>
<evidence type="ECO:0000256" key="2">
    <source>
        <dbReference type="ARBA" id="ARBA00012513"/>
    </source>
</evidence>
<accession>A0ABZ1YSM0</accession>
<feature type="region of interest" description="Disordered" evidence="8">
    <location>
        <begin position="269"/>
        <end position="370"/>
    </location>
</feature>
<evidence type="ECO:0000256" key="3">
    <source>
        <dbReference type="ARBA" id="ARBA00022679"/>
    </source>
</evidence>
<dbReference type="PROSITE" id="PS00107">
    <property type="entry name" value="PROTEIN_KINASE_ATP"/>
    <property type="match status" value="1"/>
</dbReference>
<evidence type="ECO:0000313" key="11">
    <source>
        <dbReference type="EMBL" id="WUV46006.1"/>
    </source>
</evidence>
<evidence type="ECO:0000256" key="1">
    <source>
        <dbReference type="ARBA" id="ARBA00010886"/>
    </source>
</evidence>
<sequence length="444" mass="48278">MLRPLLPDDPTAIGTFVLHGRLGEGGMGVVFQGFGPDGTVVAIKMPHTQLARDPGFRARFRQEVTAAQRVHGRRIAEVVDADIDAERPWLANSFVSGESMAEAIRERGAMSSAQLYDFASGLAEALECIHGADVIHRDLKPDNIILTWDGPQVIDFGIARVIDATRLTEPGRIIGTLAWMPPEMLGNQEVGPPADIFAWGALVAFAATGRPPFHADTQAAVIARIIRDDPDLTEVPGRYRRMVLAAMTKDPDARPTARELMDFLAAQARDERSGRRGQTVAEPADEVIAPNEEADEVTAADEVTSRRPDSVPASNEVTELVAAEERLVRSTEPQRRRSTSPRNIVVTPADRPVINQVPPGPPAPKRDPDPRTPMVVLITLLSLSGFGLVLGPVAIMRGLRERIHARRAFVAPPASAAHWIRLGWISIVISVVALVITFRLIALH</sequence>
<dbReference type="GO" id="GO:0004674">
    <property type="term" value="F:protein serine/threonine kinase activity"/>
    <property type="evidence" value="ECO:0007669"/>
    <property type="project" value="UniProtKB-KW"/>
</dbReference>
<reference evidence="11" key="1">
    <citation type="submission" date="2022-10" db="EMBL/GenBank/DDBJ databases">
        <title>The complete genomes of actinobacterial strains from the NBC collection.</title>
        <authorList>
            <person name="Joergensen T.S."/>
            <person name="Alvarez Arevalo M."/>
            <person name="Sterndorff E.B."/>
            <person name="Faurdal D."/>
            <person name="Vuksanovic O."/>
            <person name="Mourched A.-S."/>
            <person name="Charusanti P."/>
            <person name="Shaw S."/>
            <person name="Blin K."/>
            <person name="Weber T."/>
        </authorList>
    </citation>
    <scope>NUCLEOTIDE SEQUENCE</scope>
    <source>
        <strain evidence="11">NBC_01482</strain>
    </source>
</reference>
<feature type="transmembrane region" description="Helical" evidence="9">
    <location>
        <begin position="374"/>
        <end position="399"/>
    </location>
</feature>
<feature type="transmembrane region" description="Helical" evidence="9">
    <location>
        <begin position="419"/>
        <end position="442"/>
    </location>
</feature>
<dbReference type="EC" id="2.7.11.1" evidence="2"/>
<name>A0ABZ1YSM0_9NOCA</name>
<dbReference type="InterPro" id="IPR011009">
    <property type="entry name" value="Kinase-like_dom_sf"/>
</dbReference>
<dbReference type="SMART" id="SM00220">
    <property type="entry name" value="S_TKc"/>
    <property type="match status" value="1"/>
</dbReference>
<dbReference type="RefSeq" id="WP_329409539.1">
    <property type="nucleotide sequence ID" value="NZ_CP109441.1"/>
</dbReference>
<dbReference type="InterPro" id="IPR050660">
    <property type="entry name" value="NEK_Ser/Thr_kinase"/>
</dbReference>
<evidence type="ECO:0000313" key="12">
    <source>
        <dbReference type="Proteomes" id="UP001432062"/>
    </source>
</evidence>
<dbReference type="Gene3D" id="1.10.510.10">
    <property type="entry name" value="Transferase(Phosphotransferase) domain 1"/>
    <property type="match status" value="1"/>
</dbReference>
<keyword evidence="4 7" id="KW-0547">Nucleotide-binding</keyword>
<feature type="binding site" evidence="7">
    <location>
        <position position="44"/>
    </location>
    <ligand>
        <name>ATP</name>
        <dbReference type="ChEBI" id="CHEBI:30616"/>
    </ligand>
</feature>
<organism evidence="11 12">
    <name type="scientific">Nocardia vinacea</name>
    <dbReference type="NCBI Taxonomy" id="96468"/>
    <lineage>
        <taxon>Bacteria</taxon>
        <taxon>Bacillati</taxon>
        <taxon>Actinomycetota</taxon>
        <taxon>Actinomycetes</taxon>
        <taxon>Mycobacteriales</taxon>
        <taxon>Nocardiaceae</taxon>
        <taxon>Nocardia</taxon>
    </lineage>
</organism>
<keyword evidence="6 7" id="KW-0067">ATP-binding</keyword>
<evidence type="ECO:0000256" key="9">
    <source>
        <dbReference type="SAM" id="Phobius"/>
    </source>
</evidence>
<evidence type="ECO:0000259" key="10">
    <source>
        <dbReference type="PROSITE" id="PS50011"/>
    </source>
</evidence>
<evidence type="ECO:0000256" key="8">
    <source>
        <dbReference type="SAM" id="MobiDB-lite"/>
    </source>
</evidence>
<dbReference type="SUPFAM" id="SSF56112">
    <property type="entry name" value="Protein kinase-like (PK-like)"/>
    <property type="match status" value="1"/>
</dbReference>
<keyword evidence="9" id="KW-0812">Transmembrane</keyword>
<comment type="similarity">
    <text evidence="1">Belongs to the protein kinase superfamily. NEK Ser/Thr protein kinase family. NIMA subfamily.</text>
</comment>
<dbReference type="Gene3D" id="3.30.200.20">
    <property type="entry name" value="Phosphorylase Kinase, domain 1"/>
    <property type="match status" value="1"/>
</dbReference>
<keyword evidence="9" id="KW-1133">Transmembrane helix</keyword>
<dbReference type="InterPro" id="IPR008271">
    <property type="entry name" value="Ser/Thr_kinase_AS"/>
</dbReference>
<dbReference type="PANTHER" id="PTHR43671:SF13">
    <property type="entry name" value="SERINE_THREONINE-PROTEIN KINASE NEK2"/>
    <property type="match status" value="1"/>
</dbReference>
<proteinExistence type="inferred from homology"/>
<dbReference type="CDD" id="cd14014">
    <property type="entry name" value="STKc_PknB_like"/>
    <property type="match status" value="1"/>
</dbReference>
<keyword evidence="9" id="KW-0472">Membrane</keyword>
<dbReference type="InterPro" id="IPR017441">
    <property type="entry name" value="Protein_kinase_ATP_BS"/>
</dbReference>
<evidence type="ECO:0000256" key="4">
    <source>
        <dbReference type="ARBA" id="ARBA00022741"/>
    </source>
</evidence>
<dbReference type="PROSITE" id="PS50011">
    <property type="entry name" value="PROTEIN_KINASE_DOM"/>
    <property type="match status" value="1"/>
</dbReference>
<evidence type="ECO:0000256" key="6">
    <source>
        <dbReference type="ARBA" id="ARBA00022840"/>
    </source>
</evidence>
<dbReference type="EMBL" id="CP109441">
    <property type="protein sequence ID" value="WUV46006.1"/>
    <property type="molecule type" value="Genomic_DNA"/>
</dbReference>
<evidence type="ECO:0000256" key="5">
    <source>
        <dbReference type="ARBA" id="ARBA00022777"/>
    </source>
</evidence>
<feature type="compositionally biased region" description="Basic and acidic residues" evidence="8">
    <location>
        <begin position="323"/>
        <end position="335"/>
    </location>
</feature>
<protein>
    <recommendedName>
        <fullName evidence="2">non-specific serine/threonine protein kinase</fullName>
        <ecNumber evidence="2">2.7.11.1</ecNumber>
    </recommendedName>
</protein>
<keyword evidence="12" id="KW-1185">Reference proteome</keyword>
<keyword evidence="5 11" id="KW-0418">Kinase</keyword>
<keyword evidence="11" id="KW-0723">Serine/threonine-protein kinase</keyword>
<gene>
    <name evidence="11" type="ORF">OG563_44215</name>
</gene>
<dbReference type="PROSITE" id="PS00108">
    <property type="entry name" value="PROTEIN_KINASE_ST"/>
    <property type="match status" value="1"/>
</dbReference>
<dbReference type="Proteomes" id="UP001432062">
    <property type="component" value="Chromosome"/>
</dbReference>
<dbReference type="InterPro" id="IPR000719">
    <property type="entry name" value="Prot_kinase_dom"/>
</dbReference>
<feature type="domain" description="Protein kinase" evidence="10">
    <location>
        <begin position="16"/>
        <end position="264"/>
    </location>
</feature>
<keyword evidence="3" id="KW-0808">Transferase</keyword>
<dbReference type="PANTHER" id="PTHR43671">
    <property type="entry name" value="SERINE/THREONINE-PROTEIN KINASE NEK"/>
    <property type="match status" value="1"/>
</dbReference>